<keyword evidence="1" id="KW-1133">Transmembrane helix</keyword>
<dbReference type="Proteomes" id="UP000321049">
    <property type="component" value="Unassembled WGS sequence"/>
</dbReference>
<keyword evidence="1" id="KW-0472">Membrane</keyword>
<name>A0A511JPB7_9CELL</name>
<comment type="caution">
    <text evidence="2">The sequence shown here is derived from an EMBL/GenBank/DDBJ whole genome shotgun (WGS) entry which is preliminary data.</text>
</comment>
<evidence type="ECO:0000313" key="3">
    <source>
        <dbReference type="Proteomes" id="UP000321049"/>
    </source>
</evidence>
<keyword evidence="3" id="KW-1185">Reference proteome</keyword>
<keyword evidence="1" id="KW-0812">Transmembrane</keyword>
<accession>A0A511JPB7</accession>
<gene>
    <name evidence="2" type="ORF">CTE05_34140</name>
</gene>
<feature type="transmembrane region" description="Helical" evidence="1">
    <location>
        <begin position="20"/>
        <end position="41"/>
    </location>
</feature>
<dbReference type="EMBL" id="BJWH01000023">
    <property type="protein sequence ID" value="GEL99867.1"/>
    <property type="molecule type" value="Genomic_DNA"/>
</dbReference>
<sequence>MSGARKEPPPLSPATVSATVRGSCAIGGLCLIVIGCVGIFVSDNGTGTAAALAAGTALLLVGVLADRITTLEAGGVKVQLGQVAGKLEAAELADQSGDHELAARLRHEAVELITGNAAQTAQFSQTRQAPSGWRRTAELERQMHRWADEARTMSPTRASLEGVFADGSEANRAMALAMMTGAPSAASYTTAIDAITAPRSAFEQYHGLVVARLLASRNPTADETQRLREVVQVALQSGALGAPNSDRVTLAKRILELTPNE</sequence>
<organism evidence="2 3">
    <name type="scientific">Cellulomonas terrae</name>
    <dbReference type="NCBI Taxonomy" id="311234"/>
    <lineage>
        <taxon>Bacteria</taxon>
        <taxon>Bacillati</taxon>
        <taxon>Actinomycetota</taxon>
        <taxon>Actinomycetes</taxon>
        <taxon>Micrococcales</taxon>
        <taxon>Cellulomonadaceae</taxon>
        <taxon>Cellulomonas</taxon>
    </lineage>
</organism>
<protein>
    <submittedName>
        <fullName evidence="2">Uncharacterized protein</fullName>
    </submittedName>
</protein>
<evidence type="ECO:0000256" key="1">
    <source>
        <dbReference type="SAM" id="Phobius"/>
    </source>
</evidence>
<evidence type="ECO:0000313" key="2">
    <source>
        <dbReference type="EMBL" id="GEL99867.1"/>
    </source>
</evidence>
<proteinExistence type="predicted"/>
<feature type="transmembrane region" description="Helical" evidence="1">
    <location>
        <begin position="47"/>
        <end position="65"/>
    </location>
</feature>
<dbReference type="AlphaFoldDB" id="A0A511JPB7"/>
<reference evidence="2 3" key="1">
    <citation type="submission" date="2019-07" db="EMBL/GenBank/DDBJ databases">
        <title>Whole genome shotgun sequence of Cellulomonas terrae NBRC 100819.</title>
        <authorList>
            <person name="Hosoyama A."/>
            <person name="Uohara A."/>
            <person name="Ohji S."/>
            <person name="Ichikawa N."/>
        </authorList>
    </citation>
    <scope>NUCLEOTIDE SEQUENCE [LARGE SCALE GENOMIC DNA]</scope>
    <source>
        <strain evidence="2 3">NBRC 100819</strain>
    </source>
</reference>